<dbReference type="GO" id="GO:0051539">
    <property type="term" value="F:4 iron, 4 sulfur cluster binding"/>
    <property type="evidence" value="ECO:0007669"/>
    <property type="project" value="UniProtKB-KW"/>
</dbReference>
<accession>A0A1J4JIP7</accession>
<evidence type="ECO:0000256" key="3">
    <source>
        <dbReference type="ARBA" id="ARBA00022723"/>
    </source>
</evidence>
<keyword evidence="3 12" id="KW-0479">Metal-binding</keyword>
<keyword evidence="2 12" id="KW-0004">4Fe-4S</keyword>
<dbReference type="FunFam" id="3.40.50.970:FF:000041">
    <property type="entry name" value="Pyruvate:ferredoxin (Flavodoxin) oxidoreductase"/>
    <property type="match status" value="1"/>
</dbReference>
<evidence type="ECO:0000313" key="14">
    <source>
        <dbReference type="EMBL" id="OHS98215.1"/>
    </source>
</evidence>
<gene>
    <name evidence="14" type="ORF">TRFO_35453</name>
</gene>
<dbReference type="InterPro" id="IPR002869">
    <property type="entry name" value="Pyrv_flavodox_OxRed_cen"/>
</dbReference>
<dbReference type="SUPFAM" id="SSF52518">
    <property type="entry name" value="Thiamin diphosphate-binding fold (THDP-binding)"/>
    <property type="match status" value="2"/>
</dbReference>
<feature type="binding site" evidence="12">
    <location>
        <position position="688"/>
    </location>
    <ligand>
        <name>[4Fe-4S] cluster</name>
        <dbReference type="ChEBI" id="CHEBI:49883"/>
        <label>1</label>
    </ligand>
</feature>
<dbReference type="GO" id="GO:0030976">
    <property type="term" value="F:thiamine pyrophosphate binding"/>
    <property type="evidence" value="ECO:0007669"/>
    <property type="project" value="InterPro"/>
</dbReference>
<dbReference type="RefSeq" id="XP_068351352.1">
    <property type="nucleotide sequence ID" value="XM_068510265.1"/>
</dbReference>
<evidence type="ECO:0000256" key="11">
    <source>
        <dbReference type="ARBA" id="ARBA00076877"/>
    </source>
</evidence>
<dbReference type="InterPro" id="IPR050722">
    <property type="entry name" value="Pyruvate:ferred/Flavod_OxRd"/>
</dbReference>
<dbReference type="NCBIfam" id="TIGR02176">
    <property type="entry name" value="pyruv_ox_red"/>
    <property type="match status" value="1"/>
</dbReference>
<feature type="binding site" evidence="12">
    <location>
        <position position="685"/>
    </location>
    <ligand>
        <name>[4Fe-4S] cluster</name>
        <dbReference type="ChEBI" id="CHEBI:49883"/>
        <label>1</label>
    </ligand>
</feature>
<dbReference type="Pfam" id="PF01558">
    <property type="entry name" value="POR"/>
    <property type="match status" value="1"/>
</dbReference>
<dbReference type="OrthoDB" id="1688044at2759"/>
<evidence type="ECO:0000259" key="13">
    <source>
        <dbReference type="PROSITE" id="PS51379"/>
    </source>
</evidence>
<dbReference type="AlphaFoldDB" id="A0A1J4JIP7"/>
<feature type="binding site" evidence="12">
    <location>
        <position position="799"/>
    </location>
    <ligand>
        <name>[4Fe-4S] cluster</name>
        <dbReference type="ChEBI" id="CHEBI:49883"/>
        <label>3</label>
    </ligand>
</feature>
<dbReference type="InterPro" id="IPR011895">
    <property type="entry name" value="Pyrv_flavodox_OxRed"/>
</dbReference>
<dbReference type="EMBL" id="MLAK01001070">
    <property type="protein sequence ID" value="OHS98215.1"/>
    <property type="molecule type" value="Genomic_DNA"/>
</dbReference>
<dbReference type="PROSITE" id="PS51379">
    <property type="entry name" value="4FE4S_FER_2"/>
    <property type="match status" value="2"/>
</dbReference>
<keyword evidence="7 12" id="KW-0411">Iron-sulfur</keyword>
<keyword evidence="1" id="KW-0813">Transport</keyword>
<dbReference type="PANTHER" id="PTHR32154">
    <property type="entry name" value="PYRUVATE-FLAVODOXIN OXIDOREDUCTASE-RELATED"/>
    <property type="match status" value="1"/>
</dbReference>
<dbReference type="PIRSF" id="PIRSF000159">
    <property type="entry name" value="NifJ"/>
    <property type="match status" value="1"/>
</dbReference>
<keyword evidence="5" id="KW-0560">Oxidoreductase</keyword>
<dbReference type="Gene3D" id="3.40.50.970">
    <property type="match status" value="2"/>
</dbReference>
<dbReference type="Pfam" id="PF02775">
    <property type="entry name" value="TPP_enzyme_C"/>
    <property type="match status" value="1"/>
</dbReference>
<feature type="binding site" evidence="12">
    <location>
        <position position="682"/>
    </location>
    <ligand>
        <name>[4Fe-4S] cluster</name>
        <dbReference type="ChEBI" id="CHEBI:49883"/>
        <label>1</label>
    </ligand>
</feature>
<evidence type="ECO:0000256" key="12">
    <source>
        <dbReference type="PIRSR" id="PIRSR000159-50"/>
    </source>
</evidence>
<dbReference type="GO" id="GO:0022900">
    <property type="term" value="P:electron transport chain"/>
    <property type="evidence" value="ECO:0007669"/>
    <property type="project" value="InterPro"/>
</dbReference>
<dbReference type="EC" id="1.2.1.51" evidence="10"/>
<dbReference type="SUPFAM" id="SSF53323">
    <property type="entry name" value="Pyruvate-ferredoxin oxidoreductase, PFOR, domain III"/>
    <property type="match status" value="1"/>
</dbReference>
<dbReference type="Pfam" id="PF17147">
    <property type="entry name" value="PFOR_II"/>
    <property type="match status" value="1"/>
</dbReference>
<dbReference type="Pfam" id="PF12838">
    <property type="entry name" value="Fer4_7"/>
    <property type="match status" value="1"/>
</dbReference>
<evidence type="ECO:0000256" key="1">
    <source>
        <dbReference type="ARBA" id="ARBA00022448"/>
    </source>
</evidence>
<dbReference type="SUPFAM" id="SSF54862">
    <property type="entry name" value="4Fe-4S ferredoxins"/>
    <property type="match status" value="1"/>
</dbReference>
<dbReference type="Pfam" id="PF01855">
    <property type="entry name" value="POR_N"/>
    <property type="match status" value="1"/>
</dbReference>
<dbReference type="CDD" id="cd07034">
    <property type="entry name" value="TPP_PYR_PFOR_IOR-alpha_like"/>
    <property type="match status" value="1"/>
</dbReference>
<proteinExistence type="inferred from homology"/>
<evidence type="ECO:0000256" key="6">
    <source>
        <dbReference type="ARBA" id="ARBA00023004"/>
    </source>
</evidence>
<reference evidence="14" key="1">
    <citation type="submission" date="2016-10" db="EMBL/GenBank/DDBJ databases">
        <authorList>
            <person name="Benchimol M."/>
            <person name="Almeida L.G."/>
            <person name="Vasconcelos A.T."/>
            <person name="Perreira-Neves A."/>
            <person name="Rosa I.A."/>
            <person name="Tasca T."/>
            <person name="Bogo M.R."/>
            <person name="de Souza W."/>
        </authorList>
    </citation>
    <scope>NUCLEOTIDE SEQUENCE [LARGE SCALE GENOMIC DNA]</scope>
    <source>
        <strain evidence="14">K</strain>
    </source>
</reference>
<evidence type="ECO:0000256" key="9">
    <source>
        <dbReference type="ARBA" id="ARBA00061065"/>
    </source>
</evidence>
<comment type="catalytic activity">
    <reaction evidence="8">
        <text>pyruvate + NADP(+) + CoA = acetyl-CoA + CO2 + NADPH</text>
        <dbReference type="Rhea" id="RHEA:17425"/>
        <dbReference type="ChEBI" id="CHEBI:15361"/>
        <dbReference type="ChEBI" id="CHEBI:16526"/>
        <dbReference type="ChEBI" id="CHEBI:57287"/>
        <dbReference type="ChEBI" id="CHEBI:57288"/>
        <dbReference type="ChEBI" id="CHEBI:57783"/>
        <dbReference type="ChEBI" id="CHEBI:58349"/>
        <dbReference type="EC" id="1.2.1.51"/>
    </reaction>
</comment>
<dbReference type="InterPro" id="IPR011766">
    <property type="entry name" value="TPP_enzyme_TPP-bd"/>
</dbReference>
<dbReference type="GeneID" id="94844969"/>
<dbReference type="InterPro" id="IPR033412">
    <property type="entry name" value="PFOR_II"/>
</dbReference>
<evidence type="ECO:0000256" key="8">
    <source>
        <dbReference type="ARBA" id="ARBA00053024"/>
    </source>
</evidence>
<evidence type="ECO:0000256" key="10">
    <source>
        <dbReference type="ARBA" id="ARBA00067011"/>
    </source>
</evidence>
<evidence type="ECO:0000256" key="7">
    <source>
        <dbReference type="ARBA" id="ARBA00023014"/>
    </source>
</evidence>
<feature type="binding site" evidence="12">
    <location>
        <position position="692"/>
    </location>
    <ligand>
        <name>[4Fe-4S] cluster</name>
        <dbReference type="ChEBI" id="CHEBI:49883"/>
        <label>2</label>
    </ligand>
</feature>
<dbReference type="InterPro" id="IPR017900">
    <property type="entry name" value="4Fe4S_Fe_S_CS"/>
</dbReference>
<dbReference type="Gene3D" id="3.30.70.20">
    <property type="match status" value="1"/>
</dbReference>
<dbReference type="FunFam" id="3.40.50.920:FF:000007">
    <property type="entry name" value="Pyruvate:ferredoxin (Flavodoxin) oxidoreductase"/>
    <property type="match status" value="1"/>
</dbReference>
<keyword evidence="6 12" id="KW-0408">Iron</keyword>
<feature type="binding site" evidence="12">
    <location>
        <position position="1060"/>
    </location>
    <ligand>
        <name>[4Fe-4S] cluster</name>
        <dbReference type="ChEBI" id="CHEBI:49883"/>
        <label>3</label>
    </ligand>
</feature>
<evidence type="ECO:0000256" key="5">
    <source>
        <dbReference type="ARBA" id="ARBA00023002"/>
    </source>
</evidence>
<organism evidence="14 15">
    <name type="scientific">Tritrichomonas foetus</name>
    <dbReference type="NCBI Taxonomy" id="1144522"/>
    <lineage>
        <taxon>Eukaryota</taxon>
        <taxon>Metamonada</taxon>
        <taxon>Parabasalia</taxon>
        <taxon>Tritrichomonadida</taxon>
        <taxon>Tritrichomonadidae</taxon>
        <taxon>Tritrichomonas</taxon>
    </lineage>
</organism>
<name>A0A1J4JIP7_9EUKA</name>
<dbReference type="FunFam" id="3.30.70.20:FF:000022">
    <property type="entry name" value="Pyruvate:ferredoxin (Flavodoxin) oxidoreductase"/>
    <property type="match status" value="1"/>
</dbReference>
<dbReference type="GO" id="GO:0005506">
    <property type="term" value="F:iron ion binding"/>
    <property type="evidence" value="ECO:0007669"/>
    <property type="project" value="InterPro"/>
</dbReference>
<dbReference type="VEuPathDB" id="TrichDB:TRFO_35453"/>
<comment type="caution">
    <text evidence="14">The sequence shown here is derived from an EMBL/GenBank/DDBJ whole genome shotgun (WGS) entry which is preliminary data.</text>
</comment>
<comment type="similarity">
    <text evidence="9">In the N-terminal section; belongs to the pyruvate:ferredoxin/flavodoxin oxidoreductase family.</text>
</comment>
<sequence length="1160" mass="127635">MLRNFGKRVPGDGNTAAASMAYALSEASFIYPITPATTMGELVDAWIAQGKKNVWGNPVHLQMMQSEAGACAAVHGATSAGTLTATFTASQGLLLMIPDLYKIAGEYCPAVVHVTARSLALGGLSIYNDHGDVYCARSTNMPMLCSNGVQEAHDLAAIAHLTTIKTGLPILHFFDGFRTSHEINTYEEIDYDVLRKLVDEQGIAKIRARSLNPEHPCIRGTIVGPEYVWQGVEKPIRVYGTLDQEVESMMDRFGQLTGRHYKPVQYVGSPDDEYAIVMLGSGNDTVEEYIRSHPGCKIGLVKIHLYRPFKADRILQALPVSVKRVCVMDKIRDITGVREPLYFDVCAALQNKRNCEIIGGRYGIGSKDFAPQHVESVMKNIVQPIPKDGFTVGIPNPETELPVGPPKDHLPSSTKQCLFWGLGADGTVGANKEAIKLIVTNTKLYGQAYFAYDAHKSGGLTTSHLRFGESPIDAPYYVQQADYIACHNPAYLQKFDMISALKQNGIVVLNIADDTNFDEALPASMRRRLAELNAKVYYIDATAISYKLGIPGRINMIMQTVFFGLAGVMPPEKCIPLLKQSIAKQYARKGKDVITKNQAAVDSALEGIHELNYDRQKWLSLTPEVKPQLTGFDKIIQHSIENRGEEISVDEITDYTYVPAGTSKYEKRGIAVKVPKWDEKKCVQCNTCSFLCPHGVIRPYLLTDSETQGLITIKAKGKELKGLNFRIQISPMDCTGCSVCANACPAKALSMVQISQLMESEKRNVEICNAATIKGHLVNPKTVRNSQFQQPLLEFNGACPGCGEPAILKLLTQLYGDQLFIAAATGCDLVWGATYPFNPWTTNDKGHGPAWANSLFEDNAEFGFGIYHGVQARRRQLIPVINRLLESNKVSGECATLFRQLLEVYESKDSHPIVEKLHPLIKALPDGDDDILRLKSNADVLAFKSVWLMGGDGWAYDIGYGGLDHVLASGHNIKVVVLDTEVYSNTGGQCSKATQRAAVANFAAAGYAKCKKDLGAIAITYKNIYVANTCLLADPNQGLKALIEAEEYDGPALIINYTPCINHGVKKGLGSTPSHCKDLLKAGYLILYRYDPRRVAQGKPGLQLDSKEPKYDLAPLVKAENRFSALADIYPSEAKVKYPELLDDLQRRYNYYAQMAKIIQ</sequence>
<comment type="cofactor">
    <cofactor evidence="12">
        <name>[4Fe-4S] cluster</name>
        <dbReference type="ChEBI" id="CHEBI:49883"/>
    </cofactor>
    <text evidence="12">Binds 3 [4Fe-4S] clusters per subunit.</text>
</comment>
<feature type="binding site" evidence="12">
    <location>
        <position position="740"/>
    </location>
    <ligand>
        <name>[4Fe-4S] cluster</name>
        <dbReference type="ChEBI" id="CHEBI:49883"/>
        <label>2</label>
    </ligand>
</feature>
<feature type="binding site" evidence="12">
    <location>
        <position position="802"/>
    </location>
    <ligand>
        <name>[4Fe-4S] cluster</name>
        <dbReference type="ChEBI" id="CHEBI:49883"/>
        <label>3</label>
    </ligand>
</feature>
<dbReference type="FunFam" id="3.40.50.970:FF:000012">
    <property type="entry name" value="Pyruvate:ferredoxin (Flavodoxin) oxidoreductase"/>
    <property type="match status" value="1"/>
</dbReference>
<dbReference type="PROSITE" id="PS00198">
    <property type="entry name" value="4FE4S_FER_1"/>
    <property type="match status" value="2"/>
</dbReference>
<dbReference type="PANTHER" id="PTHR32154:SF0">
    <property type="entry name" value="PYRUVATE-FLAVODOXIN OXIDOREDUCTASE-RELATED"/>
    <property type="match status" value="1"/>
</dbReference>
<feature type="binding site" evidence="12">
    <location>
        <position position="737"/>
    </location>
    <ligand>
        <name>[4Fe-4S] cluster</name>
        <dbReference type="ChEBI" id="CHEBI:49883"/>
        <label>2</label>
    </ligand>
</feature>
<dbReference type="GO" id="GO:0050243">
    <property type="term" value="F:pyruvate dehydrogenase (NADP+) activity"/>
    <property type="evidence" value="ECO:0007669"/>
    <property type="project" value="UniProtKB-EC"/>
</dbReference>
<dbReference type="InterPro" id="IPR029061">
    <property type="entry name" value="THDP-binding"/>
</dbReference>
<evidence type="ECO:0000256" key="2">
    <source>
        <dbReference type="ARBA" id="ARBA00022485"/>
    </source>
</evidence>
<dbReference type="Gene3D" id="3.40.50.920">
    <property type="match status" value="1"/>
</dbReference>
<dbReference type="Proteomes" id="UP000179807">
    <property type="component" value="Unassembled WGS sequence"/>
</dbReference>
<dbReference type="FunFam" id="3.40.920.10:FF:000001">
    <property type="entry name" value="Pyruvate:ferredoxin (Flavodoxin) oxidoreductase"/>
    <property type="match status" value="1"/>
</dbReference>
<evidence type="ECO:0000313" key="15">
    <source>
        <dbReference type="Proteomes" id="UP000179807"/>
    </source>
</evidence>
<keyword evidence="14" id="KW-0670">Pyruvate</keyword>
<evidence type="ECO:0000256" key="4">
    <source>
        <dbReference type="ARBA" id="ARBA00022982"/>
    </source>
</evidence>
<feature type="binding site" evidence="12">
    <location>
        <position position="734"/>
    </location>
    <ligand>
        <name>[4Fe-4S] cluster</name>
        <dbReference type="ChEBI" id="CHEBI:49883"/>
        <label>2</label>
    </ligand>
</feature>
<dbReference type="SUPFAM" id="SSF52922">
    <property type="entry name" value="TK C-terminal domain-like"/>
    <property type="match status" value="1"/>
</dbReference>
<feature type="domain" description="4Fe-4S ferredoxin-type" evidence="13">
    <location>
        <begin position="673"/>
        <end position="702"/>
    </location>
</feature>
<protein>
    <recommendedName>
        <fullName evidence="10">pyruvate dehydrogenase (NADP(+))</fullName>
        <ecNumber evidence="10">1.2.1.51</ecNumber>
    </recommendedName>
    <alternativeName>
        <fullName evidence="11">Pyruvate:NADP(+) oxidoreductase</fullName>
    </alternativeName>
</protein>
<feature type="domain" description="4Fe-4S ferredoxin-type" evidence="13">
    <location>
        <begin position="725"/>
        <end position="754"/>
    </location>
</feature>
<dbReference type="InterPro" id="IPR019752">
    <property type="entry name" value="Pyrv/ketoisovalerate_OxRed_cat"/>
</dbReference>
<keyword evidence="4" id="KW-0249">Electron transport</keyword>
<feature type="binding site" evidence="12">
    <location>
        <position position="827"/>
    </location>
    <ligand>
        <name>[4Fe-4S] cluster</name>
        <dbReference type="ChEBI" id="CHEBI:49883"/>
        <label>3</label>
    </ligand>
</feature>
<dbReference type="InterPro" id="IPR009014">
    <property type="entry name" value="Transketo_C/PFOR_II"/>
</dbReference>
<dbReference type="GO" id="GO:0006979">
    <property type="term" value="P:response to oxidative stress"/>
    <property type="evidence" value="ECO:0007669"/>
    <property type="project" value="TreeGrafter"/>
</dbReference>
<dbReference type="InterPro" id="IPR002880">
    <property type="entry name" value="Pyrv_Fd/Flavodoxin_OxRdtase_N"/>
</dbReference>
<feature type="binding site" evidence="12">
    <location>
        <position position="744"/>
    </location>
    <ligand>
        <name>[4Fe-4S] cluster</name>
        <dbReference type="ChEBI" id="CHEBI:49883"/>
        <label>1</label>
    </ligand>
</feature>
<dbReference type="InterPro" id="IPR017896">
    <property type="entry name" value="4Fe4S_Fe-S-bd"/>
</dbReference>
<dbReference type="Gene3D" id="3.40.920.10">
    <property type="entry name" value="Pyruvate-ferredoxin oxidoreductase, PFOR, domain III"/>
    <property type="match status" value="1"/>
</dbReference>
<keyword evidence="15" id="KW-1185">Reference proteome</keyword>